<evidence type="ECO:0000313" key="2">
    <source>
        <dbReference type="EMBL" id="RKH39944.1"/>
    </source>
</evidence>
<dbReference type="Proteomes" id="UP000273405">
    <property type="component" value="Unassembled WGS sequence"/>
</dbReference>
<dbReference type="AlphaFoldDB" id="A0A3A8NKI4"/>
<name>A0A3A8NKI4_9BACT</name>
<proteinExistence type="predicted"/>
<dbReference type="GO" id="GO:0005524">
    <property type="term" value="F:ATP binding"/>
    <property type="evidence" value="ECO:0007669"/>
    <property type="project" value="InterPro"/>
</dbReference>
<dbReference type="OrthoDB" id="9801841at2"/>
<keyword evidence="2" id="KW-0723">Serine/threonine-protein kinase</keyword>
<protein>
    <submittedName>
        <fullName evidence="2">Serine/threonine protein kinase</fullName>
    </submittedName>
</protein>
<keyword evidence="3" id="KW-1185">Reference proteome</keyword>
<dbReference type="Pfam" id="PF00069">
    <property type="entry name" value="Pkinase"/>
    <property type="match status" value="1"/>
</dbReference>
<dbReference type="SUPFAM" id="SSF56112">
    <property type="entry name" value="Protein kinase-like (PK-like)"/>
    <property type="match status" value="1"/>
</dbReference>
<dbReference type="CDD" id="cd14014">
    <property type="entry name" value="STKc_PknB_like"/>
    <property type="match status" value="1"/>
</dbReference>
<sequence length="310" mass="33451">MSALKEPFVLVEKFDAGGLGELFRCRDANQVAFAAKFPKDMSPEAQQMLLDEERRLMRHQGANVVRYLQSVRHPDGRRGFAMEMMDGSLAALVSREGAIEPRRALGLFRQMVRGLAEVHASAHGAFHGDIKLANVLLRGEAAKLADFGLARGGVGQTMQFGAHRGGTPGYMPPEGMTSPRGDVYSAGVVLWGMLSGREPHAVEGPTPRLPLRPKLFELLEDMLNRDANRRPSLPQVLQRLEAVEAEYGLLVRVTASAPQSQGTGLGGVLMGTAFVAGAAWLLSSLLGGGKEWDPQVGRFRGADGRFKPAG</sequence>
<feature type="domain" description="Protein kinase" evidence="1">
    <location>
        <begin position="8"/>
        <end position="243"/>
    </location>
</feature>
<dbReference type="EMBL" id="RAWG01000146">
    <property type="protein sequence ID" value="RKH39944.1"/>
    <property type="molecule type" value="Genomic_DNA"/>
</dbReference>
<keyword evidence="2" id="KW-0418">Kinase</keyword>
<reference evidence="3" key="1">
    <citation type="submission" date="2018-09" db="EMBL/GenBank/DDBJ databases">
        <authorList>
            <person name="Livingstone P.G."/>
            <person name="Whitworth D.E."/>
        </authorList>
    </citation>
    <scope>NUCLEOTIDE SEQUENCE [LARGE SCALE GENOMIC DNA]</scope>
    <source>
        <strain evidence="3">CA040B</strain>
    </source>
</reference>
<dbReference type="InterPro" id="IPR000719">
    <property type="entry name" value="Prot_kinase_dom"/>
</dbReference>
<evidence type="ECO:0000259" key="1">
    <source>
        <dbReference type="PROSITE" id="PS50011"/>
    </source>
</evidence>
<organism evidence="2 3">
    <name type="scientific">Corallococcus sicarius</name>
    <dbReference type="NCBI Taxonomy" id="2316726"/>
    <lineage>
        <taxon>Bacteria</taxon>
        <taxon>Pseudomonadati</taxon>
        <taxon>Myxococcota</taxon>
        <taxon>Myxococcia</taxon>
        <taxon>Myxococcales</taxon>
        <taxon>Cystobacterineae</taxon>
        <taxon>Myxococcaceae</taxon>
        <taxon>Corallococcus</taxon>
    </lineage>
</organism>
<gene>
    <name evidence="2" type="ORF">D7X12_22140</name>
</gene>
<evidence type="ECO:0000313" key="3">
    <source>
        <dbReference type="Proteomes" id="UP000273405"/>
    </source>
</evidence>
<keyword evidence="2" id="KW-0808">Transferase</keyword>
<dbReference type="PROSITE" id="PS50011">
    <property type="entry name" value="PROTEIN_KINASE_DOM"/>
    <property type="match status" value="1"/>
</dbReference>
<accession>A0A3A8NKI4</accession>
<dbReference type="PANTHER" id="PTHR44329">
    <property type="entry name" value="SERINE/THREONINE-PROTEIN KINASE TNNI3K-RELATED"/>
    <property type="match status" value="1"/>
</dbReference>
<dbReference type="Gene3D" id="1.10.510.10">
    <property type="entry name" value="Transferase(Phosphotransferase) domain 1"/>
    <property type="match status" value="1"/>
</dbReference>
<dbReference type="RefSeq" id="WP_120627270.1">
    <property type="nucleotide sequence ID" value="NZ_RAWG01000146.1"/>
</dbReference>
<dbReference type="SMART" id="SM00220">
    <property type="entry name" value="S_TKc"/>
    <property type="match status" value="1"/>
</dbReference>
<dbReference type="PANTHER" id="PTHR44329:SF214">
    <property type="entry name" value="PROTEIN KINASE DOMAIN-CONTAINING PROTEIN"/>
    <property type="match status" value="1"/>
</dbReference>
<comment type="caution">
    <text evidence="2">The sequence shown here is derived from an EMBL/GenBank/DDBJ whole genome shotgun (WGS) entry which is preliminary data.</text>
</comment>
<dbReference type="InterPro" id="IPR011009">
    <property type="entry name" value="Kinase-like_dom_sf"/>
</dbReference>
<dbReference type="InterPro" id="IPR051681">
    <property type="entry name" value="Ser/Thr_Kinases-Pseudokinases"/>
</dbReference>
<dbReference type="GO" id="GO:0004674">
    <property type="term" value="F:protein serine/threonine kinase activity"/>
    <property type="evidence" value="ECO:0007669"/>
    <property type="project" value="UniProtKB-KW"/>
</dbReference>